<dbReference type="InterPro" id="IPR015500">
    <property type="entry name" value="Peptidase_S8_subtilisin-rel"/>
</dbReference>
<keyword evidence="3 4" id="KW-0720">Serine protease</keyword>
<dbReference type="InterPro" id="IPR036852">
    <property type="entry name" value="Peptidase_S8/S53_dom_sf"/>
</dbReference>
<keyword evidence="9" id="KW-1185">Reference proteome</keyword>
<evidence type="ECO:0000313" key="8">
    <source>
        <dbReference type="Proteomes" id="UP000646877"/>
    </source>
</evidence>
<feature type="active site" description="Charge relay system" evidence="4">
    <location>
        <position position="202"/>
    </location>
</feature>
<keyword evidence="2 4" id="KW-0378">Hydrolase</keyword>
<evidence type="ECO:0000313" key="7">
    <source>
        <dbReference type="EMBL" id="WOX31211.1"/>
    </source>
</evidence>
<evidence type="ECO:0000259" key="5">
    <source>
        <dbReference type="Pfam" id="PF00082"/>
    </source>
</evidence>
<evidence type="ECO:0000256" key="4">
    <source>
        <dbReference type="PROSITE-ProRule" id="PRU01240"/>
    </source>
</evidence>
<dbReference type="GO" id="GO:0016485">
    <property type="term" value="P:protein processing"/>
    <property type="evidence" value="ECO:0007669"/>
    <property type="project" value="TreeGrafter"/>
</dbReference>
<dbReference type="InterPro" id="IPR000209">
    <property type="entry name" value="Peptidase_S8/S53_dom"/>
</dbReference>
<dbReference type="EMBL" id="CP137579">
    <property type="protein sequence ID" value="WOX31211.1"/>
    <property type="molecule type" value="Genomic_DNA"/>
</dbReference>
<name>A0A8I2HBQ2_9GAMM</name>
<dbReference type="SUPFAM" id="SSF52743">
    <property type="entry name" value="Subtilisin-like"/>
    <property type="match status" value="1"/>
</dbReference>
<evidence type="ECO:0000256" key="1">
    <source>
        <dbReference type="ARBA" id="ARBA00022670"/>
    </source>
</evidence>
<accession>A0A8I2HBQ2</accession>
<feature type="active site" description="Charge relay system" evidence="4">
    <location>
        <position position="398"/>
    </location>
</feature>
<dbReference type="Pfam" id="PF00082">
    <property type="entry name" value="Peptidase_S8"/>
    <property type="match status" value="1"/>
</dbReference>
<dbReference type="EMBL" id="WEIA01000018">
    <property type="protein sequence ID" value="NLR23731.1"/>
    <property type="molecule type" value="Genomic_DNA"/>
</dbReference>
<dbReference type="GO" id="GO:0016020">
    <property type="term" value="C:membrane"/>
    <property type="evidence" value="ECO:0007669"/>
    <property type="project" value="TreeGrafter"/>
</dbReference>
<dbReference type="InterPro" id="IPR023827">
    <property type="entry name" value="Peptidase_S8_Asp-AS"/>
</dbReference>
<protein>
    <submittedName>
        <fullName evidence="6">S8 family serine peptidase</fullName>
    </submittedName>
</protein>
<dbReference type="PROSITE" id="PS51892">
    <property type="entry name" value="SUBTILASE"/>
    <property type="match status" value="1"/>
</dbReference>
<dbReference type="AlphaFoldDB" id="A0A8I2HBQ2"/>
<dbReference type="Proteomes" id="UP000646877">
    <property type="component" value="Unassembled WGS sequence"/>
</dbReference>
<gene>
    <name evidence="6" type="ORF">F9Y85_20885</name>
    <name evidence="7" type="ORF">R5H13_19920</name>
</gene>
<reference evidence="7 9" key="2">
    <citation type="submission" date="2023-10" db="EMBL/GenBank/DDBJ databases">
        <title>To unveil natural product biosynthetic capacity in Pseudoalteromonas.</title>
        <authorList>
            <person name="Wang J."/>
        </authorList>
    </citation>
    <scope>NUCLEOTIDE SEQUENCE [LARGE SCALE GENOMIC DNA]</scope>
    <source>
        <strain evidence="7 9">DSM 15914</strain>
    </source>
</reference>
<reference evidence="6" key="1">
    <citation type="submission" date="2019-10" db="EMBL/GenBank/DDBJ databases">
        <authorList>
            <person name="Paulsen S."/>
        </authorList>
    </citation>
    <scope>NUCLEOTIDE SEQUENCE</scope>
    <source>
        <strain evidence="6">LMG 19692</strain>
    </source>
</reference>
<feature type="domain" description="Peptidase S8/S53" evidence="5">
    <location>
        <begin position="193"/>
        <end position="429"/>
    </location>
</feature>
<comment type="similarity">
    <text evidence="4">Belongs to the peptidase S8 family.</text>
</comment>
<dbReference type="GO" id="GO:0004252">
    <property type="term" value="F:serine-type endopeptidase activity"/>
    <property type="evidence" value="ECO:0007669"/>
    <property type="project" value="UniProtKB-UniRule"/>
</dbReference>
<proteinExistence type="inferred from homology"/>
<dbReference type="PRINTS" id="PR00723">
    <property type="entry name" value="SUBTILISIN"/>
</dbReference>
<evidence type="ECO:0000256" key="2">
    <source>
        <dbReference type="ARBA" id="ARBA00022801"/>
    </source>
</evidence>
<dbReference type="Proteomes" id="UP001304419">
    <property type="component" value="Chromosome 2"/>
</dbReference>
<organism evidence="6 8">
    <name type="scientific">Pseudoalteromonas maricaloris</name>
    <dbReference type="NCBI Taxonomy" id="184924"/>
    <lineage>
        <taxon>Bacteria</taxon>
        <taxon>Pseudomonadati</taxon>
        <taxon>Pseudomonadota</taxon>
        <taxon>Gammaproteobacteria</taxon>
        <taxon>Alteromonadales</taxon>
        <taxon>Pseudoalteromonadaceae</taxon>
        <taxon>Pseudoalteromonas</taxon>
    </lineage>
</organism>
<evidence type="ECO:0000256" key="3">
    <source>
        <dbReference type="ARBA" id="ARBA00022825"/>
    </source>
</evidence>
<sequence length="443" mass="47667">MCKKEVCQLFYLTRLKLVLCFIFVVLSIGTTNAQGIEFVNFGNKIKLEQSNAEPKSVYKFANSEHLVELSNRIIIKIKAGMGGGVTNALKQKIEVGQLAIFGPFAEHEFMVVSLKDASAKRLTGALAIASGLEGVIYAQPDILQIKSKLEVENHNAAQWLTKTLSQSGSMKSLPFRLFQLEKWQKQLQQLTQGEGVKIVVIDDGFDLKHEALSKTKVLLTYDIERRVKDVQPQSRFDKHGTKVVGVIFARANDALPAEMAGLAIDAGLIAIRQTKSWTSHTLESLHIAQLAQADVVNMSWRTQLLLEPIKDAIDGLAQTGRGGKGSLMVLAAGNSGKMIKANSTEASIASAVVVGAMNSSGMPASFSNFGKSVSAWMPGYSARGIARNNAYSGFGGTSYAAAYCTGMIALLLAAEPGLTASKVKQKLAQVSGLALDNQSKQSN</sequence>
<dbReference type="PROSITE" id="PS00136">
    <property type="entry name" value="SUBTILASE_ASP"/>
    <property type="match status" value="1"/>
</dbReference>
<feature type="active site" description="Charge relay system" evidence="4">
    <location>
        <position position="239"/>
    </location>
</feature>
<evidence type="ECO:0000313" key="9">
    <source>
        <dbReference type="Proteomes" id="UP001304419"/>
    </source>
</evidence>
<dbReference type="PANTHER" id="PTHR42884:SF14">
    <property type="entry name" value="NEUROENDOCRINE CONVERTASE 1"/>
    <property type="match status" value="1"/>
</dbReference>
<keyword evidence="1 4" id="KW-0645">Protease</keyword>
<dbReference type="PANTHER" id="PTHR42884">
    <property type="entry name" value="PROPROTEIN CONVERTASE SUBTILISIN/KEXIN-RELATED"/>
    <property type="match status" value="1"/>
</dbReference>
<dbReference type="RefSeq" id="WP_039494932.1">
    <property type="nucleotide sequence ID" value="NZ_CBCSDF010000021.1"/>
</dbReference>
<evidence type="ECO:0000313" key="6">
    <source>
        <dbReference type="EMBL" id="NLR23731.1"/>
    </source>
</evidence>
<dbReference type="Gene3D" id="3.40.50.200">
    <property type="entry name" value="Peptidase S8/S53 domain"/>
    <property type="match status" value="1"/>
</dbReference>